<evidence type="ECO:0000313" key="2">
    <source>
        <dbReference type="EMBL" id="KAL2729635.1"/>
    </source>
</evidence>
<protein>
    <submittedName>
        <fullName evidence="2">Uncharacterized protein</fullName>
    </submittedName>
</protein>
<gene>
    <name evidence="2" type="ORF">V1478_005925</name>
</gene>
<evidence type="ECO:0000313" key="3">
    <source>
        <dbReference type="Proteomes" id="UP001607302"/>
    </source>
</evidence>
<keyword evidence="3" id="KW-1185">Reference proteome</keyword>
<accession>A0ABD2BA75</accession>
<reference evidence="2 3" key="1">
    <citation type="journal article" date="2024" name="Ann. Entomol. Soc. Am.">
        <title>Genomic analyses of the southern and eastern yellowjacket wasps (Hymenoptera: Vespidae) reveal evolutionary signatures of social life.</title>
        <authorList>
            <person name="Catto M.A."/>
            <person name="Caine P.B."/>
            <person name="Orr S.E."/>
            <person name="Hunt B.G."/>
            <person name="Goodisman M.A.D."/>
        </authorList>
    </citation>
    <scope>NUCLEOTIDE SEQUENCE [LARGE SCALE GENOMIC DNA]</scope>
    <source>
        <strain evidence="2">233</strain>
        <tissue evidence="2">Head and thorax</tissue>
    </source>
</reference>
<feature type="region of interest" description="Disordered" evidence="1">
    <location>
        <begin position="24"/>
        <end position="43"/>
    </location>
</feature>
<dbReference type="EMBL" id="JAUDFV010000130">
    <property type="protein sequence ID" value="KAL2729635.1"/>
    <property type="molecule type" value="Genomic_DNA"/>
</dbReference>
<proteinExistence type="predicted"/>
<dbReference type="AlphaFoldDB" id="A0ABD2BA75"/>
<feature type="region of interest" description="Disordered" evidence="1">
    <location>
        <begin position="58"/>
        <end position="80"/>
    </location>
</feature>
<name>A0ABD2BA75_VESSQ</name>
<evidence type="ECO:0000256" key="1">
    <source>
        <dbReference type="SAM" id="MobiDB-lite"/>
    </source>
</evidence>
<comment type="caution">
    <text evidence="2">The sequence shown here is derived from an EMBL/GenBank/DDBJ whole genome shotgun (WGS) entry which is preliminary data.</text>
</comment>
<sequence length="148" mass="16741">RLHSARFNILTKIPGATWGVRRVGDGKKEGRRGVRREGERLSRGCRSGREGAWAELSRRAATARRATNDAPRPGTSTSMMPHEFLDGPDVTSCVQLPPRIWLALLESLKFYLVNLPWKGSRKFYDARGKLLEIFSVPMRTTRVSYSKV</sequence>
<organism evidence="2 3">
    <name type="scientific">Vespula squamosa</name>
    <name type="common">Southern yellow jacket</name>
    <name type="synonym">Wasp</name>
    <dbReference type="NCBI Taxonomy" id="30214"/>
    <lineage>
        <taxon>Eukaryota</taxon>
        <taxon>Metazoa</taxon>
        <taxon>Ecdysozoa</taxon>
        <taxon>Arthropoda</taxon>
        <taxon>Hexapoda</taxon>
        <taxon>Insecta</taxon>
        <taxon>Pterygota</taxon>
        <taxon>Neoptera</taxon>
        <taxon>Endopterygota</taxon>
        <taxon>Hymenoptera</taxon>
        <taxon>Apocrita</taxon>
        <taxon>Aculeata</taxon>
        <taxon>Vespoidea</taxon>
        <taxon>Vespidae</taxon>
        <taxon>Vespinae</taxon>
        <taxon>Vespula</taxon>
    </lineage>
</organism>
<feature type="compositionally biased region" description="Basic and acidic residues" evidence="1">
    <location>
        <begin position="24"/>
        <end position="42"/>
    </location>
</feature>
<dbReference type="Proteomes" id="UP001607302">
    <property type="component" value="Unassembled WGS sequence"/>
</dbReference>
<feature type="non-terminal residue" evidence="2">
    <location>
        <position position="1"/>
    </location>
</feature>